<dbReference type="GO" id="GO:0005829">
    <property type="term" value="C:cytosol"/>
    <property type="evidence" value="ECO:0007669"/>
    <property type="project" value="TreeGrafter"/>
</dbReference>
<evidence type="ECO:0000313" key="4">
    <source>
        <dbReference type="EMBL" id="SGZ47556.1"/>
    </source>
</evidence>
<name>A0A1L0FTM0_9ASCO</name>
<dbReference type="PROSITE" id="PS50235">
    <property type="entry name" value="USP_3"/>
    <property type="match status" value="1"/>
</dbReference>
<dbReference type="PANTHER" id="PTHR24006:SF827">
    <property type="entry name" value="UBIQUITIN CARBOXYL-TERMINAL HYDROLASE 34"/>
    <property type="match status" value="1"/>
</dbReference>
<gene>
    <name evidence="4" type="ORF">SAMEA4029010_CIC11G00000002884</name>
</gene>
<reference evidence="4 5" key="1">
    <citation type="submission" date="2016-10" db="EMBL/GenBank/DDBJ databases">
        <authorList>
            <person name="de Groot N.N."/>
        </authorList>
    </citation>
    <scope>NUCLEOTIDE SEQUENCE [LARGE SCALE GENOMIC DNA]</scope>
    <source>
        <strain evidence="4 5">CBS 141442</strain>
    </source>
</reference>
<dbReference type="GO" id="GO:0016579">
    <property type="term" value="P:protein deubiquitination"/>
    <property type="evidence" value="ECO:0007669"/>
    <property type="project" value="InterPro"/>
</dbReference>
<dbReference type="InterPro" id="IPR038765">
    <property type="entry name" value="Papain-like_cys_pep_sf"/>
</dbReference>
<dbReference type="InterPro" id="IPR028889">
    <property type="entry name" value="USP"/>
</dbReference>
<proteinExistence type="predicted"/>
<dbReference type="GO" id="GO:0004843">
    <property type="term" value="F:cysteine-type deubiquitinase activity"/>
    <property type="evidence" value="ECO:0007669"/>
    <property type="project" value="InterPro"/>
</dbReference>
<feature type="domain" description="USP" evidence="3">
    <location>
        <begin position="73"/>
        <end position="748"/>
    </location>
</feature>
<dbReference type="SUPFAM" id="SSF54001">
    <property type="entry name" value="Cysteine proteinases"/>
    <property type="match status" value="1"/>
</dbReference>
<dbReference type="EMBL" id="LT635756">
    <property type="protein sequence ID" value="SGZ47556.1"/>
    <property type="molecule type" value="Genomic_DNA"/>
</dbReference>
<evidence type="ECO:0000256" key="1">
    <source>
        <dbReference type="SAM" id="MobiDB-lite"/>
    </source>
</evidence>
<accession>A0A1L0FTM0</accession>
<dbReference type="PANTHER" id="PTHR24006">
    <property type="entry name" value="UBIQUITIN CARBOXYL-TERMINAL HYDROLASE"/>
    <property type="match status" value="1"/>
</dbReference>
<sequence>MFATFRLLILRKPLTTTKNPTLEIGNLYGRSTFLTLTTILTALTAGILYFVLVPSVPTSKPKMFSKRPDKYTAGLINMRNDCFANSSLQAYSSLPGLTEYLNKFVETYKLMITASEGLEVELDQIISGESLSVGAHTKCNKEANDSKKSVKEGLKITLHIALAKILKNLQETQLTTRTISVWTFLHELERIYNAKISRSQHDAHELTQLINETLETENVNCFKVLKALKAHFQAIGEIPECLKYLEFPEFPFNGLILSQMKCLECSSVSKPDISPFLMLTLHLPQEPSTSIEELLDKNESETITGYQCLKCRITKIVGNEEYFAKQGRSNEHEFQENIVKLSELSKNENLFINEDLPTELENFVKNYERDGIRIRDVTSTVFRKTQILKPPKVFGIHLSRSAFNGVSISRNPCRVAFNDKLTLSIDEEYLPDLHKFGQDGVDEGQGLRFNSKVLTTDAEDMEDENVQREDVDVTGEETEIESDDRDIADWSVSEGDLVDTETASVSSLNTFLSPPENSSKAETLQNTTISKDQSMNLLNHFRQFTFSENNNYKYRLRAAIRHQGSHTQGHYECYKRKPLFVKDNDGNIIKICPEIDTNNLKEVEDLNQAIKTPDRKRALSASSGNLQDSGDLLERGNFRRKFSSIMGRRPSIIQADPMEANVQEIITSGLTTPAEVLVNDYFRIPTADEVLTHLNKKVDQSTKVKLKKIPSILKHPYWRIGDSQITEVSRSAVMLETTSVYMLYYERSDRKQS</sequence>
<dbReference type="Proteomes" id="UP000182334">
    <property type="component" value="Chromosome I"/>
</dbReference>
<dbReference type="Pfam" id="PF00443">
    <property type="entry name" value="UCH"/>
    <property type="match status" value="1"/>
</dbReference>
<feature type="region of interest" description="Disordered" evidence="1">
    <location>
        <begin position="460"/>
        <end position="483"/>
    </location>
</feature>
<organism evidence="4 5">
    <name type="scientific">Sungouiella intermedia</name>
    <dbReference type="NCBI Taxonomy" id="45354"/>
    <lineage>
        <taxon>Eukaryota</taxon>
        <taxon>Fungi</taxon>
        <taxon>Dikarya</taxon>
        <taxon>Ascomycota</taxon>
        <taxon>Saccharomycotina</taxon>
        <taxon>Pichiomycetes</taxon>
        <taxon>Metschnikowiaceae</taxon>
        <taxon>Sungouiella</taxon>
    </lineage>
</organism>
<keyword evidence="5" id="KW-1185">Reference proteome</keyword>
<dbReference type="STRING" id="45354.A0A1L0FTM0"/>
<evidence type="ECO:0000313" key="5">
    <source>
        <dbReference type="Proteomes" id="UP000182334"/>
    </source>
</evidence>
<keyword evidence="2" id="KW-1133">Transmembrane helix</keyword>
<keyword evidence="2" id="KW-0472">Membrane</keyword>
<dbReference type="InterPro" id="IPR001394">
    <property type="entry name" value="Peptidase_C19_UCH"/>
</dbReference>
<dbReference type="InterPro" id="IPR050164">
    <property type="entry name" value="Peptidase_C19"/>
</dbReference>
<feature type="transmembrane region" description="Helical" evidence="2">
    <location>
        <begin position="33"/>
        <end position="52"/>
    </location>
</feature>
<dbReference type="OrthoDB" id="2248014at2759"/>
<dbReference type="GO" id="GO:0005634">
    <property type="term" value="C:nucleus"/>
    <property type="evidence" value="ECO:0007669"/>
    <property type="project" value="TreeGrafter"/>
</dbReference>
<evidence type="ECO:0000259" key="3">
    <source>
        <dbReference type="PROSITE" id="PS50235"/>
    </source>
</evidence>
<protein>
    <submittedName>
        <fullName evidence="4">CIC11C00000002884</fullName>
    </submittedName>
</protein>
<dbReference type="Gene3D" id="3.90.70.10">
    <property type="entry name" value="Cysteine proteinases"/>
    <property type="match status" value="1"/>
</dbReference>
<feature type="compositionally biased region" description="Acidic residues" evidence="1">
    <location>
        <begin position="472"/>
        <end position="483"/>
    </location>
</feature>
<keyword evidence="2" id="KW-0812">Transmembrane</keyword>
<evidence type="ECO:0000256" key="2">
    <source>
        <dbReference type="SAM" id="Phobius"/>
    </source>
</evidence>
<dbReference type="AlphaFoldDB" id="A0A1L0FTM0"/>